<sequence>MKTIEVDEDLYQFIASKTERIGESASDILRRLIGFEQQNNNEAQTEIVESEPTPPIPETNSEFEFDSQAVAKQKGAVGRFVYILSLLHQYSPDKFAAVLNIKGRNRVYFATSKATLLAAGSSTAPRQIPDSPYWVITNTNTGKKREMLKRAMAVLELDESLVDQMLQTLPSSSGKKVKK</sequence>
<dbReference type="PIRSF" id="PIRSF019401">
    <property type="entry name" value="SeqA"/>
    <property type="match status" value="1"/>
</dbReference>
<protein>
    <recommendedName>
        <fullName evidence="4">Negative modulator of initiation of replication</fullName>
    </recommendedName>
</protein>
<feature type="domain" description="Negative modulator of initiation of replication SeqA N-terminal" evidence="6">
    <location>
        <begin position="1"/>
        <end position="34"/>
    </location>
</feature>
<name>A0ABW4XJV6_9GAMM</name>
<dbReference type="InterPro" id="IPR026577">
    <property type="entry name" value="SeqA_DNA-bd_C"/>
</dbReference>
<gene>
    <name evidence="7" type="primary">seqA</name>
    <name evidence="7" type="ORF">ACFSJ3_05315</name>
</gene>
<evidence type="ECO:0000256" key="4">
    <source>
        <dbReference type="PIRNR" id="PIRNR019401"/>
    </source>
</evidence>
<evidence type="ECO:0000256" key="3">
    <source>
        <dbReference type="ARBA" id="ARBA00023125"/>
    </source>
</evidence>
<comment type="caution">
    <text evidence="7">The sequence shown here is derived from an EMBL/GenBank/DDBJ whole genome shotgun (WGS) entry which is preliminary data.</text>
</comment>
<dbReference type="InterPro" id="IPR005621">
    <property type="entry name" value="SeqA"/>
</dbReference>
<dbReference type="Proteomes" id="UP001597380">
    <property type="component" value="Unassembled WGS sequence"/>
</dbReference>
<keyword evidence="8" id="KW-1185">Reference proteome</keyword>
<dbReference type="InterPro" id="IPR036835">
    <property type="entry name" value="SeqA_DNA-bd_C_sf"/>
</dbReference>
<evidence type="ECO:0000313" key="7">
    <source>
        <dbReference type="EMBL" id="MFD2095397.1"/>
    </source>
</evidence>
<evidence type="ECO:0000259" key="5">
    <source>
        <dbReference type="Pfam" id="PF03925"/>
    </source>
</evidence>
<comment type="subcellular location">
    <subcellularLocation>
        <location evidence="4">Cytoplasm</location>
    </subcellularLocation>
</comment>
<dbReference type="SUPFAM" id="SSF82808">
    <property type="entry name" value="Replication modulator SeqA, C-terminal DNA-binding domain"/>
    <property type="match status" value="1"/>
</dbReference>
<organism evidence="7 8">
    <name type="scientific">Corallincola platygyrae</name>
    <dbReference type="NCBI Taxonomy" id="1193278"/>
    <lineage>
        <taxon>Bacteria</taxon>
        <taxon>Pseudomonadati</taxon>
        <taxon>Pseudomonadota</taxon>
        <taxon>Gammaproteobacteria</taxon>
        <taxon>Alteromonadales</taxon>
        <taxon>Psychromonadaceae</taxon>
        <taxon>Corallincola</taxon>
    </lineage>
</organism>
<accession>A0ABW4XJV6</accession>
<dbReference type="InterPro" id="IPR033761">
    <property type="entry name" value="SeqA_N"/>
</dbReference>
<dbReference type="Gene3D" id="1.20.1380.10">
    <property type="entry name" value="Replication modulator SeqA, C-terminal DNA-binding domain"/>
    <property type="match status" value="1"/>
</dbReference>
<feature type="domain" description="Replication modulator SeqA C-terminal DNA-binding" evidence="5">
    <location>
        <begin position="65"/>
        <end position="166"/>
    </location>
</feature>
<evidence type="ECO:0000256" key="1">
    <source>
        <dbReference type="ARBA" id="ARBA00022490"/>
    </source>
</evidence>
<evidence type="ECO:0000256" key="2">
    <source>
        <dbReference type="ARBA" id="ARBA00022880"/>
    </source>
</evidence>
<comment type="similarity">
    <text evidence="4">Belongs to the SeqA family.</text>
</comment>
<reference evidence="8" key="1">
    <citation type="journal article" date="2019" name="Int. J. Syst. Evol. Microbiol.">
        <title>The Global Catalogue of Microorganisms (GCM) 10K type strain sequencing project: providing services to taxonomists for standard genome sequencing and annotation.</title>
        <authorList>
            <consortium name="The Broad Institute Genomics Platform"/>
            <consortium name="The Broad Institute Genome Sequencing Center for Infectious Disease"/>
            <person name="Wu L."/>
            <person name="Ma J."/>
        </authorList>
    </citation>
    <scope>NUCLEOTIDE SEQUENCE [LARGE SCALE GENOMIC DNA]</scope>
    <source>
        <strain evidence="8">CGMCC 1.10992</strain>
    </source>
</reference>
<dbReference type="NCBIfam" id="NF008389">
    <property type="entry name" value="PRK11187.1"/>
    <property type="match status" value="1"/>
</dbReference>
<evidence type="ECO:0000313" key="8">
    <source>
        <dbReference type="Proteomes" id="UP001597380"/>
    </source>
</evidence>
<dbReference type="EMBL" id="JBHUHT010000009">
    <property type="protein sequence ID" value="MFD2095397.1"/>
    <property type="molecule type" value="Genomic_DNA"/>
</dbReference>
<dbReference type="InterPro" id="IPR010985">
    <property type="entry name" value="Ribbon_hlx_hlx"/>
</dbReference>
<dbReference type="SUPFAM" id="SSF47598">
    <property type="entry name" value="Ribbon-helix-helix"/>
    <property type="match status" value="1"/>
</dbReference>
<keyword evidence="3 4" id="KW-0238">DNA-binding</keyword>
<dbReference type="Gene3D" id="1.10.1220.10">
    <property type="entry name" value="Met repressor-like"/>
    <property type="match status" value="1"/>
</dbReference>
<comment type="function">
    <text evidence="4">Negative regulator of replication initiation, which contributes to regulation of DNA replication and ensures that replication initiation occurs exactly once per chromosome per cell cycle. Binds to pairs of hemimethylated GATC sequences in the oriC region, thus preventing assembly of replication proteins and re-initiation at newly replicated origins. Repression is relieved when the region becomes fully methylated.</text>
</comment>
<dbReference type="RefSeq" id="WP_345338652.1">
    <property type="nucleotide sequence ID" value="NZ_BAABLI010000006.1"/>
</dbReference>
<dbReference type="Pfam" id="PF03925">
    <property type="entry name" value="SeqA"/>
    <property type="match status" value="1"/>
</dbReference>
<dbReference type="InterPro" id="IPR013321">
    <property type="entry name" value="Arc_rbn_hlx_hlx"/>
</dbReference>
<keyword evidence="1 4" id="KW-0963">Cytoplasm</keyword>
<keyword evidence="2 4" id="KW-0236">DNA replication inhibitor</keyword>
<evidence type="ECO:0000259" key="6">
    <source>
        <dbReference type="Pfam" id="PF17206"/>
    </source>
</evidence>
<proteinExistence type="inferred from homology"/>
<dbReference type="Pfam" id="PF17206">
    <property type="entry name" value="SeqA_N"/>
    <property type="match status" value="1"/>
</dbReference>